<dbReference type="Proteomes" id="UP000569914">
    <property type="component" value="Unassembled WGS sequence"/>
</dbReference>
<dbReference type="RefSeq" id="WP_218871266.1">
    <property type="nucleotide sequence ID" value="NZ_JACCBU010000001.1"/>
</dbReference>
<sequence length="124" mass="13362">MITNEAVREAVDTYLAFLNAAAPAEQALTDDVEYAAPVGVLTGPAALIDFRDQFRDHFDAVAVRATEEPETHHDRARLRWEITVGGSRFAAGSDVITVAADGRVAAVTTFLDQAPEGFDPDAHH</sequence>
<accession>A0A7Y9LCT0</accession>
<gene>
    <name evidence="1" type="ORF">BKA15_002565</name>
</gene>
<proteinExistence type="predicted"/>
<reference evidence="1 2" key="1">
    <citation type="submission" date="2020-07" db="EMBL/GenBank/DDBJ databases">
        <title>Sequencing the genomes of 1000 actinobacteria strains.</title>
        <authorList>
            <person name="Klenk H.-P."/>
        </authorList>
    </citation>
    <scope>NUCLEOTIDE SEQUENCE [LARGE SCALE GENOMIC DNA]</scope>
    <source>
        <strain evidence="1 2">DSM 22083</strain>
    </source>
</reference>
<dbReference type="SUPFAM" id="SSF54427">
    <property type="entry name" value="NTF2-like"/>
    <property type="match status" value="1"/>
</dbReference>
<keyword evidence="2" id="KW-1185">Reference proteome</keyword>
<name>A0A7Y9LCT0_9ACTN</name>
<dbReference type="AlphaFoldDB" id="A0A7Y9LCT0"/>
<evidence type="ECO:0008006" key="3">
    <source>
        <dbReference type="Google" id="ProtNLM"/>
    </source>
</evidence>
<protein>
    <recommendedName>
        <fullName evidence="3">SnoaL-like domain-containing protein</fullName>
    </recommendedName>
</protein>
<dbReference type="InterPro" id="IPR032710">
    <property type="entry name" value="NTF2-like_dom_sf"/>
</dbReference>
<comment type="caution">
    <text evidence="1">The sequence shown here is derived from an EMBL/GenBank/DDBJ whole genome shotgun (WGS) entry which is preliminary data.</text>
</comment>
<organism evidence="1 2">
    <name type="scientific">Microlunatus parietis</name>
    <dbReference type="NCBI Taxonomy" id="682979"/>
    <lineage>
        <taxon>Bacteria</taxon>
        <taxon>Bacillati</taxon>
        <taxon>Actinomycetota</taxon>
        <taxon>Actinomycetes</taxon>
        <taxon>Propionibacteriales</taxon>
        <taxon>Propionibacteriaceae</taxon>
        <taxon>Microlunatus</taxon>
    </lineage>
</organism>
<evidence type="ECO:0000313" key="2">
    <source>
        <dbReference type="Proteomes" id="UP000569914"/>
    </source>
</evidence>
<evidence type="ECO:0000313" key="1">
    <source>
        <dbReference type="EMBL" id="NYE71236.1"/>
    </source>
</evidence>
<dbReference type="EMBL" id="JACCBU010000001">
    <property type="protein sequence ID" value="NYE71236.1"/>
    <property type="molecule type" value="Genomic_DNA"/>
</dbReference>
<dbReference type="Gene3D" id="3.10.450.50">
    <property type="match status" value="1"/>
</dbReference>